<dbReference type="SUPFAM" id="SSF56672">
    <property type="entry name" value="DNA/RNA polymerases"/>
    <property type="match status" value="1"/>
</dbReference>
<evidence type="ECO:0000256" key="1">
    <source>
        <dbReference type="SAM" id="MobiDB-lite"/>
    </source>
</evidence>
<keyword evidence="4" id="KW-1185">Reference proteome</keyword>
<dbReference type="Gene3D" id="3.30.70.270">
    <property type="match status" value="1"/>
</dbReference>
<feature type="region of interest" description="Disordered" evidence="1">
    <location>
        <begin position="429"/>
        <end position="458"/>
    </location>
</feature>
<sequence length="1481" mass="166961">MERAKKTRMAEKGWLSRAAKELDSTVSKVGVTSVEIEMALSNFNQRLAKVDEVQSTIESLTDLAEIDKEVASAADYREQVTEIRKTAYLALEKMKQAKASRPTVPLSQVDPGMRGHEVEHDHVSLGAEANSVPSHPKSATRLPKLQLPKFAGNIVEWQAFWDQFEAMVHNSDIPPVNKFAYLQALLEGDAKRCIQGLSPTAKHYSVACDLLKERYGKPEKIIFAHIQALLNLSPPQSKGRLTLPVLWNMQDELLAHVRSLESLGISGEKYGFFLTPVILSRLPQDIRMEWAREGEGKESDLDFLLQFLKRELQRRERSDVFRGVSSASRDSPSSETRYKSPPTVSALQAASKESHCGFCGKGHSSGKCWDILRLSANKRHQAISRAKLCFRCLSSDHFAKKCRALCSYCRGKHHEMCCKSKWGAKDTGINQPPTHSEAAVAKPQQSSVRSDLTPESAPFVPQVPMPSERARGPPDNAAVISPVNVLLHSKSHMYTVLQTAKGMVRMSNGPVAQETHFGWVLSGSWLNKGGHQGYSASQLLCLNDIPEQALHKFWDLEMVGIRIIEKPPVDNILERFSASVQFSDNRYTVALPWKSDVDRSRLLNNEALAMKRTDRQANRLSQDPKLEKQYNKALVEMEESGVIEEVPNSELVSPYPTYYMPHRPVVRGSSVSTKVRPVFDASAKGVNGVSLNDCLEEGPCLLPDLVSILIWFRRWQIALVSDITKAFLQINVQIEDRDAHRFFWKIGNNVRVMRFTRVPFGNCASPFLLNATVKHHLSRVPPSHTVDELRENLYVDDWLLGADKEGDAFAMFTEAQGIMASAGMHLSKWKTNSDLVANKIFKESSGKYLESESIKVLGLGWQASSNSFDFTGFEVPSDLYVTKRVVLSIIARMFDPLRFLTPFIMKAKIIFQQLWQSGVGWDELAPQELREDFLHWVEGLKSICHLRIERRYFGSYAWSSLQGLEVHAFGDASEKGYGTVVYLRIPVGNKYRMSFVMARSRVAPIKKVTLPRLELLGALLTARTVGFVMKALSLSVTYKCWTDSMVVLSWIKGDPTKYKTFVGNRVREIHQIVDPSCWNHCPGKGNPADLITRGAFAHQLVKSKHWFEGPDWLQESEGTEREKAVLASASHPQSVKEMKTVKPHQDEEVSNPFDVKQWGTLTKAVRVVSFVLRAVHIELVDSLSVQDFLLSFRRFVARRGLPVVIYSDNAKTFVKGQTKLLELYGSECPTWKFIAPRAPWWGGWWEKLVGSVKSALKKSVARASLTRQELETVLHEIEACINSRPLTYVGTDVNDPAPLSPSHFLLGRTISCQPETGQETVTTRQDLVDRSLLCIKHRADLFWERWKNDYLRNLPPAIQKFKAKTHLEIGSVVLIKEDRRPRMKWDLGVVLEMFRGCDNLVRCVRLRTTGVIIRPIQKMCYMELNVSQKESSVEAKLAESEPLEPDCLKQSLVVKTKGSAPSTGHCTRSGRQIVPRKLLDL</sequence>
<dbReference type="Gene3D" id="3.10.10.10">
    <property type="entry name" value="HIV Type 1 Reverse Transcriptase, subunit A, domain 1"/>
    <property type="match status" value="1"/>
</dbReference>
<reference evidence="3" key="1">
    <citation type="submission" date="2021-10" db="EMBL/GenBank/DDBJ databases">
        <title>Tropical sea cucumber genome reveals ecological adaptation and Cuvierian tubules defense mechanism.</title>
        <authorList>
            <person name="Chen T."/>
        </authorList>
    </citation>
    <scope>NUCLEOTIDE SEQUENCE</scope>
    <source>
        <strain evidence="3">Nanhai2018</strain>
        <tissue evidence="3">Muscle</tissue>
    </source>
</reference>
<dbReference type="InterPro" id="IPR001584">
    <property type="entry name" value="Integrase_cat-core"/>
</dbReference>
<dbReference type="InterPro" id="IPR036397">
    <property type="entry name" value="RNaseH_sf"/>
</dbReference>
<dbReference type="Gene3D" id="3.30.420.10">
    <property type="entry name" value="Ribonuclease H-like superfamily/Ribonuclease H"/>
    <property type="match status" value="1"/>
</dbReference>
<dbReference type="SUPFAM" id="SSF53098">
    <property type="entry name" value="Ribonuclease H-like"/>
    <property type="match status" value="1"/>
</dbReference>
<evidence type="ECO:0000313" key="4">
    <source>
        <dbReference type="Proteomes" id="UP001152320"/>
    </source>
</evidence>
<dbReference type="Pfam" id="PF05380">
    <property type="entry name" value="Peptidase_A17"/>
    <property type="match status" value="1"/>
</dbReference>
<dbReference type="PANTHER" id="PTHR47331">
    <property type="entry name" value="PHD-TYPE DOMAIN-CONTAINING PROTEIN"/>
    <property type="match status" value="1"/>
</dbReference>
<dbReference type="GO" id="GO:0003676">
    <property type="term" value="F:nucleic acid binding"/>
    <property type="evidence" value="ECO:0007669"/>
    <property type="project" value="InterPro"/>
</dbReference>
<name>A0A9Q0Y8X8_HOLLE</name>
<dbReference type="InterPro" id="IPR000477">
    <property type="entry name" value="RT_dom"/>
</dbReference>
<dbReference type="Pfam" id="PF18701">
    <property type="entry name" value="DUF5641"/>
    <property type="match status" value="1"/>
</dbReference>
<feature type="compositionally biased region" description="Polar residues" evidence="1">
    <location>
        <begin position="325"/>
        <end position="335"/>
    </location>
</feature>
<dbReference type="InterPro" id="IPR043502">
    <property type="entry name" value="DNA/RNA_pol_sf"/>
</dbReference>
<dbReference type="InterPro" id="IPR043128">
    <property type="entry name" value="Rev_trsase/Diguanyl_cyclase"/>
</dbReference>
<dbReference type="Pfam" id="PF00078">
    <property type="entry name" value="RVT_1"/>
    <property type="match status" value="1"/>
</dbReference>
<feature type="region of interest" description="Disordered" evidence="1">
    <location>
        <begin position="323"/>
        <end position="344"/>
    </location>
</feature>
<feature type="domain" description="Integrase catalytic" evidence="2">
    <location>
        <begin position="1128"/>
        <end position="1309"/>
    </location>
</feature>
<dbReference type="InterPro" id="IPR008042">
    <property type="entry name" value="Retrotrans_Pao"/>
</dbReference>
<dbReference type="InterPro" id="IPR005312">
    <property type="entry name" value="DUF1759"/>
</dbReference>
<dbReference type="InterPro" id="IPR012337">
    <property type="entry name" value="RNaseH-like_sf"/>
</dbReference>
<dbReference type="Pfam" id="PF03564">
    <property type="entry name" value="DUF1759"/>
    <property type="match status" value="1"/>
</dbReference>
<comment type="caution">
    <text evidence="3">The sequence shown here is derived from an EMBL/GenBank/DDBJ whole genome shotgun (WGS) entry which is preliminary data.</text>
</comment>
<dbReference type="Proteomes" id="UP001152320">
    <property type="component" value="Unassembled WGS sequence"/>
</dbReference>
<protein>
    <recommendedName>
        <fullName evidence="2">Integrase catalytic domain-containing protein</fullName>
    </recommendedName>
</protein>
<gene>
    <name evidence="3" type="ORF">HOLleu_44326</name>
</gene>
<dbReference type="GO" id="GO:0015074">
    <property type="term" value="P:DNA integration"/>
    <property type="evidence" value="ECO:0007669"/>
    <property type="project" value="InterPro"/>
</dbReference>
<evidence type="ECO:0000259" key="2">
    <source>
        <dbReference type="PROSITE" id="PS50994"/>
    </source>
</evidence>
<dbReference type="OrthoDB" id="5984724at2759"/>
<dbReference type="EMBL" id="JAIZAY010000798">
    <property type="protein sequence ID" value="KAJ8017953.1"/>
    <property type="molecule type" value="Genomic_DNA"/>
</dbReference>
<accession>A0A9Q0Y8X8</accession>
<proteinExistence type="predicted"/>
<evidence type="ECO:0000313" key="3">
    <source>
        <dbReference type="EMBL" id="KAJ8017953.1"/>
    </source>
</evidence>
<organism evidence="3 4">
    <name type="scientific">Holothuria leucospilota</name>
    <name type="common">Black long sea cucumber</name>
    <name type="synonym">Mertensiothuria leucospilota</name>
    <dbReference type="NCBI Taxonomy" id="206669"/>
    <lineage>
        <taxon>Eukaryota</taxon>
        <taxon>Metazoa</taxon>
        <taxon>Echinodermata</taxon>
        <taxon>Eleutherozoa</taxon>
        <taxon>Echinozoa</taxon>
        <taxon>Holothuroidea</taxon>
        <taxon>Aspidochirotacea</taxon>
        <taxon>Aspidochirotida</taxon>
        <taxon>Holothuriidae</taxon>
        <taxon>Holothuria</taxon>
    </lineage>
</organism>
<dbReference type="PANTHER" id="PTHR47331:SF1">
    <property type="entry name" value="GAG-LIKE PROTEIN"/>
    <property type="match status" value="1"/>
</dbReference>
<dbReference type="InterPro" id="IPR040676">
    <property type="entry name" value="DUF5641"/>
</dbReference>
<dbReference type="PROSITE" id="PS50994">
    <property type="entry name" value="INTEGRASE"/>
    <property type="match status" value="1"/>
</dbReference>